<dbReference type="InterPro" id="IPR046373">
    <property type="entry name" value="Acyl-CoA_Oxase/DH_mid-dom_sf"/>
</dbReference>
<evidence type="ECO:0000256" key="4">
    <source>
        <dbReference type="ARBA" id="ARBA00022827"/>
    </source>
</evidence>
<dbReference type="Proteomes" id="UP000242329">
    <property type="component" value="Unassembled WGS sequence"/>
</dbReference>
<dbReference type="Gene3D" id="2.40.110.10">
    <property type="entry name" value="Butyryl-CoA Dehydrogenase, subunit A, domain 2"/>
    <property type="match status" value="1"/>
</dbReference>
<dbReference type="InterPro" id="IPR036250">
    <property type="entry name" value="AcylCo_DH-like_C"/>
</dbReference>
<evidence type="ECO:0000256" key="2">
    <source>
        <dbReference type="ARBA" id="ARBA00009347"/>
    </source>
</evidence>
<feature type="domain" description="Acyl-CoA dehydrogenase/oxidase C-terminal" evidence="6">
    <location>
        <begin position="241"/>
        <end position="388"/>
    </location>
</feature>
<dbReference type="Gene3D" id="1.20.140.10">
    <property type="entry name" value="Butyryl-CoA Dehydrogenase, subunit A, domain 3"/>
    <property type="match status" value="1"/>
</dbReference>
<proteinExistence type="inferred from homology"/>
<evidence type="ECO:0000256" key="3">
    <source>
        <dbReference type="ARBA" id="ARBA00022630"/>
    </source>
</evidence>
<evidence type="ECO:0000259" key="7">
    <source>
        <dbReference type="Pfam" id="PF02770"/>
    </source>
</evidence>
<dbReference type="InterPro" id="IPR006091">
    <property type="entry name" value="Acyl-CoA_Oxase/DH_mid-dom"/>
</dbReference>
<keyword evidence="4 5" id="KW-0274">FAD</keyword>
<name>A0A1M5PYR6_9FIRM</name>
<protein>
    <submittedName>
        <fullName evidence="8">Acyl-CoA dehydrogenase</fullName>
    </submittedName>
</protein>
<dbReference type="PANTHER" id="PTHR43884">
    <property type="entry name" value="ACYL-COA DEHYDROGENASE"/>
    <property type="match status" value="1"/>
</dbReference>
<keyword evidence="5" id="KW-0560">Oxidoreductase</keyword>
<dbReference type="AlphaFoldDB" id="A0A1M5PYR6"/>
<dbReference type="Pfam" id="PF02770">
    <property type="entry name" value="Acyl-CoA_dh_M"/>
    <property type="match status" value="1"/>
</dbReference>
<evidence type="ECO:0000313" key="9">
    <source>
        <dbReference type="Proteomes" id="UP000242329"/>
    </source>
</evidence>
<dbReference type="Pfam" id="PF00441">
    <property type="entry name" value="Acyl-CoA_dh_1"/>
    <property type="match status" value="1"/>
</dbReference>
<dbReference type="InterPro" id="IPR037069">
    <property type="entry name" value="AcylCoA_DH/ox_N_sf"/>
</dbReference>
<dbReference type="GO" id="GO:0005886">
    <property type="term" value="C:plasma membrane"/>
    <property type="evidence" value="ECO:0007669"/>
    <property type="project" value="TreeGrafter"/>
</dbReference>
<dbReference type="Gene3D" id="1.10.540.10">
    <property type="entry name" value="Acyl-CoA dehydrogenase/oxidase, N-terminal domain"/>
    <property type="match status" value="1"/>
</dbReference>
<comment type="cofactor">
    <cofactor evidence="1 5">
        <name>FAD</name>
        <dbReference type="ChEBI" id="CHEBI:57692"/>
    </cofactor>
</comment>
<evidence type="ECO:0000256" key="5">
    <source>
        <dbReference type="RuleBase" id="RU362125"/>
    </source>
</evidence>
<dbReference type="InterPro" id="IPR009100">
    <property type="entry name" value="AcylCoA_DH/oxidase_NM_dom_sf"/>
</dbReference>
<keyword evidence="3 5" id="KW-0285">Flavoprotein</keyword>
<dbReference type="STRING" id="1123382.SAMN02745221_01594"/>
<organism evidence="8 9">
    <name type="scientific">Thermosyntropha lipolytica DSM 11003</name>
    <dbReference type="NCBI Taxonomy" id="1123382"/>
    <lineage>
        <taxon>Bacteria</taxon>
        <taxon>Bacillati</taxon>
        <taxon>Bacillota</taxon>
        <taxon>Clostridia</taxon>
        <taxon>Eubacteriales</taxon>
        <taxon>Syntrophomonadaceae</taxon>
        <taxon>Thermosyntropha</taxon>
    </lineage>
</organism>
<dbReference type="GO" id="GO:0050660">
    <property type="term" value="F:flavin adenine dinucleotide binding"/>
    <property type="evidence" value="ECO:0007669"/>
    <property type="project" value="InterPro"/>
</dbReference>
<dbReference type="SUPFAM" id="SSF56645">
    <property type="entry name" value="Acyl-CoA dehydrogenase NM domain-like"/>
    <property type="match status" value="1"/>
</dbReference>
<evidence type="ECO:0000256" key="1">
    <source>
        <dbReference type="ARBA" id="ARBA00001974"/>
    </source>
</evidence>
<dbReference type="SUPFAM" id="SSF47203">
    <property type="entry name" value="Acyl-CoA dehydrogenase C-terminal domain-like"/>
    <property type="match status" value="1"/>
</dbReference>
<dbReference type="EMBL" id="FQWY01000027">
    <property type="protein sequence ID" value="SHH06333.1"/>
    <property type="molecule type" value="Genomic_DNA"/>
</dbReference>
<evidence type="ECO:0000313" key="8">
    <source>
        <dbReference type="EMBL" id="SHH06333.1"/>
    </source>
</evidence>
<keyword evidence="9" id="KW-1185">Reference proteome</keyword>
<dbReference type="InterPro" id="IPR009075">
    <property type="entry name" value="AcylCo_DH/oxidase_C"/>
</dbReference>
<gene>
    <name evidence="8" type="ORF">SAMN02745221_01594</name>
</gene>
<feature type="domain" description="Acyl-CoA oxidase/dehydrogenase middle" evidence="7">
    <location>
        <begin position="135"/>
        <end position="205"/>
    </location>
</feature>
<sequence>MNLLLNPKQYRDRNYPDERSKEIMLKTIEWFENKGLAAQKEAYHNREFCNDFKEFVTKEGFFETLFLPKGYGSDPNQYYSTYRLYEFSEICGFYGSGYWYTFHVSHLGLIPVLLGDNEEAKHRAARILKENPLCAFGLSEQEHGADIYSTETMLYPQGDGTYVARGRKYYIGNGNVANIISVFGKFADTGEYVFFLVDSQHPRFECVKNIIDFNQQFVAEFILHDYPITEADILSRGQKAWDDMLNTINICKFNIGSGSTGVATHAFYEALNHAYHRIIYGKRVTDFPHIRRLFMDSWLRLIAMKLFGLRATDYMRMANENDKRYLLYNPLMKMKVSTEAERTIEQLFDIIAAKGFEKDTYFEQAAVEIKGYPKLEGTRHVNMALVAKLIPSYMFMPQPFEEFGRITDNRNDDFLFRQGPTRGYAKTRFHDYNIAYNSVSHLPNVKIFMEQIEAFKEYLMVSGQDLAKQMEDFDYLLGVGELFTLIPYGQLIIESAKIEGVKDEVMNQLFDLFIRDFSAYAVNLYGKYQNTDAQLEKIMKMIKRPVPNREEFEKVLQEEVYSLVDVYRQNP</sequence>
<dbReference type="PANTHER" id="PTHR43884:SF19">
    <property type="entry name" value="ACYL-COA DEHYDROGENASE FADE4-RELATED"/>
    <property type="match status" value="1"/>
</dbReference>
<accession>A0A1M5PYR6</accession>
<dbReference type="GO" id="GO:0003995">
    <property type="term" value="F:acyl-CoA dehydrogenase activity"/>
    <property type="evidence" value="ECO:0007669"/>
    <property type="project" value="TreeGrafter"/>
</dbReference>
<evidence type="ECO:0000259" key="6">
    <source>
        <dbReference type="Pfam" id="PF00441"/>
    </source>
</evidence>
<reference evidence="9" key="1">
    <citation type="submission" date="2016-11" db="EMBL/GenBank/DDBJ databases">
        <authorList>
            <person name="Varghese N."/>
            <person name="Submissions S."/>
        </authorList>
    </citation>
    <scope>NUCLEOTIDE SEQUENCE [LARGE SCALE GENOMIC DNA]</scope>
    <source>
        <strain evidence="9">DSM 11003</strain>
    </source>
</reference>
<comment type="similarity">
    <text evidence="2 5">Belongs to the acyl-CoA dehydrogenase family.</text>
</comment>
<dbReference type="RefSeq" id="WP_073092532.1">
    <property type="nucleotide sequence ID" value="NZ_FQWY01000027.1"/>
</dbReference>